<keyword evidence="3" id="KW-0378">Hydrolase</keyword>
<dbReference type="PANTHER" id="PTHR43329">
    <property type="entry name" value="EPOXIDE HYDROLASE"/>
    <property type="match status" value="1"/>
</dbReference>
<name>A0A848NRH6_9RALS</name>
<dbReference type="InterPro" id="IPR000073">
    <property type="entry name" value="AB_hydrolase_1"/>
</dbReference>
<accession>A0A848NRH6</accession>
<feature type="region of interest" description="Disordered" evidence="1">
    <location>
        <begin position="1"/>
        <end position="35"/>
    </location>
</feature>
<evidence type="ECO:0000313" key="3">
    <source>
        <dbReference type="EMBL" id="NMV37692.1"/>
    </source>
</evidence>
<dbReference type="SUPFAM" id="SSF53474">
    <property type="entry name" value="alpha/beta-Hydrolases"/>
    <property type="match status" value="1"/>
</dbReference>
<dbReference type="EMBL" id="JABBZM010000005">
    <property type="protein sequence ID" value="NMV37692.1"/>
    <property type="molecule type" value="Genomic_DNA"/>
</dbReference>
<dbReference type="Proteomes" id="UP000575469">
    <property type="component" value="Unassembled WGS sequence"/>
</dbReference>
<feature type="compositionally biased region" description="Pro residues" evidence="1">
    <location>
        <begin position="1"/>
        <end position="11"/>
    </location>
</feature>
<dbReference type="Gene3D" id="3.40.50.1820">
    <property type="entry name" value="alpha/beta hydrolase"/>
    <property type="match status" value="1"/>
</dbReference>
<comment type="caution">
    <text evidence="3">The sequence shown here is derived from an EMBL/GenBank/DDBJ whole genome shotgun (WGS) entry which is preliminary data.</text>
</comment>
<proteinExistence type="predicted"/>
<protein>
    <submittedName>
        <fullName evidence="3">Alpha/beta fold hydrolase</fullName>
    </submittedName>
</protein>
<dbReference type="AlphaFoldDB" id="A0A848NRH6"/>
<organism evidence="3 4">
    <name type="scientific">Ralstonia insidiosa</name>
    <dbReference type="NCBI Taxonomy" id="190721"/>
    <lineage>
        <taxon>Bacteria</taxon>
        <taxon>Pseudomonadati</taxon>
        <taxon>Pseudomonadota</taxon>
        <taxon>Betaproteobacteria</taxon>
        <taxon>Burkholderiales</taxon>
        <taxon>Burkholderiaceae</taxon>
        <taxon>Ralstonia</taxon>
    </lineage>
</organism>
<sequence>MATPAAPAPPDVHPDSRQPRGLPKPIQQSSHVVRSGGVRLHARLTQPRDEAARLRPAVVLVHGYPDDSSVWDGVRDALARHSRVITFDVRGAGLSDAPADTTGYRIPQFVDDLAAVADALLPGEAFHLVGHDWGSIHSWESVTTNKLRGRIASYTSISGPCLDHVGHWMQAQLNTGTWAAKRTVWKQRLQSWYVGVFHLPLVPEWSWRLWMARAWPWWLRKTEGIRGAVQRPSLVRDACNGVRMYRANFRERLARPQARAPHAPVQLIVPTRDRYVSPAVTRAVEAWVSHYWRHEIDAGHWLPLRRPDWVADCIRRFADYVESGNEPVALQRARVAGTLAPA</sequence>
<gene>
    <name evidence="3" type="ORF">HGR00_07200</name>
</gene>
<evidence type="ECO:0000259" key="2">
    <source>
        <dbReference type="Pfam" id="PF00561"/>
    </source>
</evidence>
<dbReference type="RefSeq" id="WP_104655886.1">
    <property type="nucleotide sequence ID" value="NZ_JABBZM010000005.1"/>
</dbReference>
<evidence type="ECO:0000256" key="1">
    <source>
        <dbReference type="SAM" id="MobiDB-lite"/>
    </source>
</evidence>
<feature type="domain" description="AB hydrolase-1" evidence="2">
    <location>
        <begin position="56"/>
        <end position="304"/>
    </location>
</feature>
<evidence type="ECO:0000313" key="4">
    <source>
        <dbReference type="Proteomes" id="UP000575469"/>
    </source>
</evidence>
<dbReference type="GO" id="GO:0016787">
    <property type="term" value="F:hydrolase activity"/>
    <property type="evidence" value="ECO:0007669"/>
    <property type="project" value="UniProtKB-KW"/>
</dbReference>
<dbReference type="Pfam" id="PF00561">
    <property type="entry name" value="Abhydrolase_1"/>
    <property type="match status" value="1"/>
</dbReference>
<dbReference type="InterPro" id="IPR029058">
    <property type="entry name" value="AB_hydrolase_fold"/>
</dbReference>
<reference evidence="3 4" key="1">
    <citation type="submission" date="2020-04" db="EMBL/GenBank/DDBJ databases">
        <title>Ralstonia insidiosa genome sequencing and assembly.</title>
        <authorList>
            <person name="Martins R.C.R."/>
            <person name="Perdigao-Neto L.V."/>
            <person name="Levin A.S.S."/>
            <person name="Costa S.F."/>
        </authorList>
    </citation>
    <scope>NUCLEOTIDE SEQUENCE [LARGE SCALE GENOMIC DNA]</scope>
    <source>
        <strain evidence="3 4">5047</strain>
    </source>
</reference>